<evidence type="ECO:0000259" key="4">
    <source>
        <dbReference type="PROSITE" id="PS50102"/>
    </source>
</evidence>
<feature type="compositionally biased region" description="Polar residues" evidence="3">
    <location>
        <begin position="258"/>
        <end position="272"/>
    </location>
</feature>
<feature type="region of interest" description="Disordered" evidence="3">
    <location>
        <begin position="211"/>
        <end position="342"/>
    </location>
</feature>
<feature type="compositionally biased region" description="Acidic residues" evidence="3">
    <location>
        <begin position="225"/>
        <end position="238"/>
    </location>
</feature>
<keyword evidence="6" id="KW-1185">Reference proteome</keyword>
<evidence type="ECO:0000256" key="1">
    <source>
        <dbReference type="ARBA" id="ARBA00022884"/>
    </source>
</evidence>
<feature type="compositionally biased region" description="Basic and acidic residues" evidence="3">
    <location>
        <begin position="281"/>
        <end position="290"/>
    </location>
</feature>
<dbReference type="PROSITE" id="PS50102">
    <property type="entry name" value="RRM"/>
    <property type="match status" value="1"/>
</dbReference>
<evidence type="ECO:0000256" key="3">
    <source>
        <dbReference type="SAM" id="MobiDB-lite"/>
    </source>
</evidence>
<reference evidence="5" key="1">
    <citation type="submission" date="2020-01" db="EMBL/GenBank/DDBJ databases">
        <authorList>
            <person name="Mishra B."/>
        </authorList>
    </citation>
    <scope>NUCLEOTIDE SEQUENCE [LARGE SCALE GENOMIC DNA]</scope>
</reference>
<evidence type="ECO:0000313" key="5">
    <source>
        <dbReference type="EMBL" id="CAA7017120.1"/>
    </source>
</evidence>
<keyword evidence="1 2" id="KW-0694">RNA-binding</keyword>
<dbReference type="InterPro" id="IPR035979">
    <property type="entry name" value="RBD_domain_sf"/>
</dbReference>
<sequence length="368" mass="41356">MSALNQNNHHDQRDKKIFVGGLAWKTTTDDMRGFFQENFGEVLHANVVLEPSPGGRSKGYGFVTFRDAEAAARACEPPHPMIDGRQTNINLAYLRAKNNNNTKNSNQKGLVHQAGPSHQYQNVSFNHVGPSHQFQQPMFQYSPHFPLQVYWDANQGRYCYTYPSVPYYSTYMMQPKWHEMNNRPRVVISKPKSPSPIPKLEEIKEITIQEARTEDAAHQGKDQESDTEPESDVDDGQEGESIGRDDDIVTLAVEYQEGETSGLDNGINQEGESIQEACTDDVAHQDKDQESDTEPGCEVDDQQKGKDQEGESIARDNDIIKLDVEYQEGETSGEANGTGNDECIKQDVECHKGETSGERQYTPNRDGH</sequence>
<feature type="region of interest" description="Disordered" evidence="3">
    <location>
        <begin position="349"/>
        <end position="368"/>
    </location>
</feature>
<dbReference type="InterPro" id="IPR000504">
    <property type="entry name" value="RRM_dom"/>
</dbReference>
<feature type="compositionally biased region" description="Polar residues" evidence="3">
    <location>
        <begin position="358"/>
        <end position="368"/>
    </location>
</feature>
<feature type="domain" description="RRM" evidence="4">
    <location>
        <begin position="15"/>
        <end position="96"/>
    </location>
</feature>
<dbReference type="SMART" id="SM00360">
    <property type="entry name" value="RRM"/>
    <property type="match status" value="1"/>
</dbReference>
<dbReference type="SUPFAM" id="SSF54928">
    <property type="entry name" value="RNA-binding domain, RBD"/>
    <property type="match status" value="1"/>
</dbReference>
<feature type="compositionally biased region" description="Basic and acidic residues" evidence="3">
    <location>
        <begin position="301"/>
        <end position="324"/>
    </location>
</feature>
<organism evidence="5 6">
    <name type="scientific">Microthlaspi erraticum</name>
    <dbReference type="NCBI Taxonomy" id="1685480"/>
    <lineage>
        <taxon>Eukaryota</taxon>
        <taxon>Viridiplantae</taxon>
        <taxon>Streptophyta</taxon>
        <taxon>Embryophyta</taxon>
        <taxon>Tracheophyta</taxon>
        <taxon>Spermatophyta</taxon>
        <taxon>Magnoliopsida</taxon>
        <taxon>eudicotyledons</taxon>
        <taxon>Gunneridae</taxon>
        <taxon>Pentapetalae</taxon>
        <taxon>rosids</taxon>
        <taxon>malvids</taxon>
        <taxon>Brassicales</taxon>
        <taxon>Brassicaceae</taxon>
        <taxon>Coluteocarpeae</taxon>
        <taxon>Microthlaspi</taxon>
    </lineage>
</organism>
<dbReference type="OrthoDB" id="1039274at2759"/>
<dbReference type="InterPro" id="IPR012677">
    <property type="entry name" value="Nucleotide-bd_a/b_plait_sf"/>
</dbReference>
<dbReference type="PANTHER" id="PTHR11176:SF47">
    <property type="entry name" value="(RAPE) HYPOTHETICAL PROTEIN"/>
    <property type="match status" value="1"/>
</dbReference>
<dbReference type="AlphaFoldDB" id="A0A6D2HRF6"/>
<protein>
    <recommendedName>
        <fullName evidence="4">RRM domain-containing protein</fullName>
    </recommendedName>
</protein>
<feature type="compositionally biased region" description="Polar residues" evidence="3">
    <location>
        <begin position="329"/>
        <end position="339"/>
    </location>
</feature>
<proteinExistence type="predicted"/>
<dbReference type="Gene3D" id="3.30.70.330">
    <property type="match status" value="1"/>
</dbReference>
<accession>A0A6D2HRF6</accession>
<name>A0A6D2HRF6_9BRAS</name>
<dbReference type="GO" id="GO:0003723">
    <property type="term" value="F:RNA binding"/>
    <property type="evidence" value="ECO:0007669"/>
    <property type="project" value="UniProtKB-UniRule"/>
</dbReference>
<gene>
    <name evidence="5" type="ORF">MERR_LOCUS4355</name>
</gene>
<evidence type="ECO:0000256" key="2">
    <source>
        <dbReference type="PROSITE-ProRule" id="PRU00176"/>
    </source>
</evidence>
<feature type="compositionally biased region" description="Acidic residues" evidence="3">
    <location>
        <begin position="291"/>
        <end position="300"/>
    </location>
</feature>
<dbReference type="PANTHER" id="PTHR11176">
    <property type="entry name" value="BOULE-RELATED"/>
    <property type="match status" value="1"/>
</dbReference>
<dbReference type="Pfam" id="PF00076">
    <property type="entry name" value="RRM_1"/>
    <property type="match status" value="1"/>
</dbReference>
<dbReference type="Proteomes" id="UP000467841">
    <property type="component" value="Unassembled WGS sequence"/>
</dbReference>
<comment type="caution">
    <text evidence="5">The sequence shown here is derived from an EMBL/GenBank/DDBJ whole genome shotgun (WGS) entry which is preliminary data.</text>
</comment>
<feature type="compositionally biased region" description="Basic and acidic residues" evidence="3">
    <location>
        <begin position="211"/>
        <end position="224"/>
    </location>
</feature>
<evidence type="ECO:0000313" key="6">
    <source>
        <dbReference type="Proteomes" id="UP000467841"/>
    </source>
</evidence>
<dbReference type="EMBL" id="CACVBM020000288">
    <property type="protein sequence ID" value="CAA7017120.1"/>
    <property type="molecule type" value="Genomic_DNA"/>
</dbReference>